<evidence type="ECO:0000313" key="7">
    <source>
        <dbReference type="Proteomes" id="UP000198802"/>
    </source>
</evidence>
<evidence type="ECO:0000256" key="3">
    <source>
        <dbReference type="ARBA" id="ARBA00023163"/>
    </source>
</evidence>
<dbReference type="InterPro" id="IPR036388">
    <property type="entry name" value="WH-like_DNA-bd_sf"/>
</dbReference>
<keyword evidence="2 6" id="KW-0238">DNA-binding</keyword>
<feature type="domain" description="HTH hxlR-type" evidence="5">
    <location>
        <begin position="9"/>
        <end position="102"/>
    </location>
</feature>
<feature type="region of interest" description="Disordered" evidence="4">
    <location>
        <begin position="101"/>
        <end position="121"/>
    </location>
</feature>
<dbReference type="PROSITE" id="PS51118">
    <property type="entry name" value="HTH_HXLR"/>
    <property type="match status" value="1"/>
</dbReference>
<keyword evidence="3" id="KW-0804">Transcription</keyword>
<dbReference type="Proteomes" id="UP000198802">
    <property type="component" value="Unassembled WGS sequence"/>
</dbReference>
<evidence type="ECO:0000256" key="1">
    <source>
        <dbReference type="ARBA" id="ARBA00023015"/>
    </source>
</evidence>
<evidence type="ECO:0000313" key="6">
    <source>
        <dbReference type="EMBL" id="CUU55525.1"/>
    </source>
</evidence>
<name>A0A0S4QIV8_9ACTN</name>
<sequence length="121" mass="12964">MSGPSGSGAPEELLTLVDLLGRRHALAVFWCLRGGSSSFRGLAARVGAAESQLSQRTRELREAGLVEVDEAGEYRLTSHGRRLLGVLEPLAGWAQEWTSLSPRQRVPKGSASSASDEPGHR</sequence>
<reference evidence="7" key="1">
    <citation type="submission" date="2015-11" db="EMBL/GenBank/DDBJ databases">
        <authorList>
            <person name="Varghese N."/>
        </authorList>
    </citation>
    <scope>NUCLEOTIDE SEQUENCE [LARGE SCALE GENOMIC DNA]</scope>
    <source>
        <strain evidence="7">DSM 45899</strain>
    </source>
</reference>
<dbReference type="InterPro" id="IPR036390">
    <property type="entry name" value="WH_DNA-bd_sf"/>
</dbReference>
<keyword evidence="7" id="KW-1185">Reference proteome</keyword>
<protein>
    <submittedName>
        <fullName evidence="6">DNA-binding transcriptional regulator, HxlR family</fullName>
    </submittedName>
</protein>
<accession>A0A0S4QIV8</accession>
<dbReference type="InterPro" id="IPR002577">
    <property type="entry name" value="HTH_HxlR"/>
</dbReference>
<dbReference type="PANTHER" id="PTHR33204">
    <property type="entry name" value="TRANSCRIPTIONAL REGULATOR, MARR FAMILY"/>
    <property type="match status" value="1"/>
</dbReference>
<dbReference type="EMBL" id="FAOZ01000005">
    <property type="protein sequence ID" value="CUU55525.1"/>
    <property type="molecule type" value="Genomic_DNA"/>
</dbReference>
<evidence type="ECO:0000256" key="2">
    <source>
        <dbReference type="ARBA" id="ARBA00023125"/>
    </source>
</evidence>
<dbReference type="AlphaFoldDB" id="A0A0S4QIV8"/>
<evidence type="ECO:0000259" key="5">
    <source>
        <dbReference type="PROSITE" id="PS51118"/>
    </source>
</evidence>
<dbReference type="Pfam" id="PF01638">
    <property type="entry name" value="HxlR"/>
    <property type="match status" value="1"/>
</dbReference>
<dbReference type="Gene3D" id="1.10.10.10">
    <property type="entry name" value="Winged helix-like DNA-binding domain superfamily/Winged helix DNA-binding domain"/>
    <property type="match status" value="1"/>
</dbReference>
<dbReference type="SUPFAM" id="SSF46785">
    <property type="entry name" value="Winged helix' DNA-binding domain"/>
    <property type="match status" value="1"/>
</dbReference>
<keyword evidence="1" id="KW-0805">Transcription regulation</keyword>
<dbReference type="RefSeq" id="WP_091274162.1">
    <property type="nucleotide sequence ID" value="NZ_FAOZ01000005.1"/>
</dbReference>
<dbReference type="PANTHER" id="PTHR33204:SF37">
    <property type="entry name" value="HTH-TYPE TRANSCRIPTIONAL REGULATOR YODB"/>
    <property type="match status" value="1"/>
</dbReference>
<organism evidence="6 7">
    <name type="scientific">Parafrankia irregularis</name>
    <dbReference type="NCBI Taxonomy" id="795642"/>
    <lineage>
        <taxon>Bacteria</taxon>
        <taxon>Bacillati</taxon>
        <taxon>Actinomycetota</taxon>
        <taxon>Actinomycetes</taxon>
        <taxon>Frankiales</taxon>
        <taxon>Frankiaceae</taxon>
        <taxon>Parafrankia</taxon>
    </lineage>
</organism>
<proteinExistence type="predicted"/>
<evidence type="ECO:0000256" key="4">
    <source>
        <dbReference type="SAM" id="MobiDB-lite"/>
    </source>
</evidence>
<gene>
    <name evidence="6" type="ORF">Ga0074812_105177</name>
</gene>
<dbReference type="GO" id="GO:0003677">
    <property type="term" value="F:DNA binding"/>
    <property type="evidence" value="ECO:0007669"/>
    <property type="project" value="UniProtKB-KW"/>
</dbReference>